<proteinExistence type="predicted"/>
<sequence>MAKNNLGRLFASISNLSATPKPFTRSESVTAFVSNPEVSRLMCSSTQQPQEKSIEEREEDTVKSGNEETENQEDEEDDDDHVNKETGEVGGPRGPEPTRYGDWERNGRCYDF</sequence>
<protein>
    <submittedName>
        <fullName evidence="1">Succinate dehydrogenase assembly factor 4, mitochondrial-like</fullName>
    </submittedName>
</protein>
<organism evidence="1 2">
    <name type="scientific">Melia azedarach</name>
    <name type="common">Chinaberry tree</name>
    <dbReference type="NCBI Taxonomy" id="155640"/>
    <lineage>
        <taxon>Eukaryota</taxon>
        <taxon>Viridiplantae</taxon>
        <taxon>Streptophyta</taxon>
        <taxon>Embryophyta</taxon>
        <taxon>Tracheophyta</taxon>
        <taxon>Spermatophyta</taxon>
        <taxon>Magnoliopsida</taxon>
        <taxon>eudicotyledons</taxon>
        <taxon>Gunneridae</taxon>
        <taxon>Pentapetalae</taxon>
        <taxon>rosids</taxon>
        <taxon>malvids</taxon>
        <taxon>Sapindales</taxon>
        <taxon>Meliaceae</taxon>
        <taxon>Melia</taxon>
    </lineage>
</organism>
<keyword evidence="2" id="KW-1185">Reference proteome</keyword>
<comment type="caution">
    <text evidence="1">The sequence shown here is derived from an EMBL/GenBank/DDBJ whole genome shotgun (WGS) entry which is preliminary data.</text>
</comment>
<name>A0ACC1X450_MELAZ</name>
<evidence type="ECO:0000313" key="1">
    <source>
        <dbReference type="EMBL" id="KAJ4705986.1"/>
    </source>
</evidence>
<evidence type="ECO:0000313" key="2">
    <source>
        <dbReference type="Proteomes" id="UP001164539"/>
    </source>
</evidence>
<dbReference type="EMBL" id="CM051404">
    <property type="protein sequence ID" value="KAJ4705986.1"/>
    <property type="molecule type" value="Genomic_DNA"/>
</dbReference>
<dbReference type="Proteomes" id="UP001164539">
    <property type="component" value="Chromosome 11"/>
</dbReference>
<gene>
    <name evidence="1" type="ORF">OWV82_019701</name>
</gene>
<reference evidence="1 2" key="1">
    <citation type="journal article" date="2023" name="Science">
        <title>Complex scaffold remodeling in plant triterpene biosynthesis.</title>
        <authorList>
            <person name="De La Pena R."/>
            <person name="Hodgson H."/>
            <person name="Liu J.C."/>
            <person name="Stephenson M.J."/>
            <person name="Martin A.C."/>
            <person name="Owen C."/>
            <person name="Harkess A."/>
            <person name="Leebens-Mack J."/>
            <person name="Jimenez L.E."/>
            <person name="Osbourn A."/>
            <person name="Sattely E.S."/>
        </authorList>
    </citation>
    <scope>NUCLEOTIDE SEQUENCE [LARGE SCALE GENOMIC DNA]</scope>
    <source>
        <strain evidence="2">cv. JPN11</strain>
        <tissue evidence="1">Leaf</tissue>
    </source>
</reference>
<accession>A0ACC1X450</accession>